<gene>
    <name evidence="1" type="ORF">BRADI_4g36131v3</name>
</gene>
<accession>A0A2K2CSK4</accession>
<reference evidence="1" key="2">
    <citation type="submission" date="2017-06" db="EMBL/GenBank/DDBJ databases">
        <title>WGS assembly of Brachypodium distachyon.</title>
        <authorList>
            <consortium name="The International Brachypodium Initiative"/>
            <person name="Lucas S."/>
            <person name="Harmon-Smith M."/>
            <person name="Lail K."/>
            <person name="Tice H."/>
            <person name="Grimwood J."/>
            <person name="Bruce D."/>
            <person name="Barry K."/>
            <person name="Shu S."/>
            <person name="Lindquist E."/>
            <person name="Wang M."/>
            <person name="Pitluck S."/>
            <person name="Vogel J.P."/>
            <person name="Garvin D.F."/>
            <person name="Mockler T.C."/>
            <person name="Schmutz J."/>
            <person name="Rokhsar D."/>
            <person name="Bevan M.W."/>
        </authorList>
    </citation>
    <scope>NUCLEOTIDE SEQUENCE</scope>
    <source>
        <strain evidence="1">Bd21</strain>
    </source>
</reference>
<dbReference type="Proteomes" id="UP000008810">
    <property type="component" value="Chromosome 4"/>
</dbReference>
<reference evidence="1 2" key="1">
    <citation type="journal article" date="2010" name="Nature">
        <title>Genome sequencing and analysis of the model grass Brachypodium distachyon.</title>
        <authorList>
            <consortium name="International Brachypodium Initiative"/>
        </authorList>
    </citation>
    <scope>NUCLEOTIDE SEQUENCE [LARGE SCALE GENOMIC DNA]</scope>
    <source>
        <strain evidence="1 2">Bd21</strain>
    </source>
</reference>
<sequence>METVAEDDDEEELSLSEKVRLLGYGDSFGGDAGQSSSGTSSKQVHLQMVHIPTSLHDIHNKVAESFLLDHPFMTKVMGSVGIPEGKEHIPFEEFLEQLGKSGSDKRYMWA</sequence>
<keyword evidence="3" id="KW-1185">Reference proteome</keyword>
<dbReference type="AlphaFoldDB" id="A0A2K2CSK4"/>
<evidence type="ECO:0000313" key="3">
    <source>
        <dbReference type="Proteomes" id="UP000008810"/>
    </source>
</evidence>
<proteinExistence type="predicted"/>
<dbReference type="EnsemblPlants" id="PNT65015">
    <property type="protein sequence ID" value="PNT65015"/>
    <property type="gene ID" value="BRADI_4g36131v3"/>
</dbReference>
<protein>
    <submittedName>
        <fullName evidence="1 2">Uncharacterized protein</fullName>
    </submittedName>
</protein>
<evidence type="ECO:0000313" key="1">
    <source>
        <dbReference type="EMBL" id="PNT65015.1"/>
    </source>
</evidence>
<name>A0A2K2CSK4_BRADI</name>
<organism evidence="1">
    <name type="scientific">Brachypodium distachyon</name>
    <name type="common">Purple false brome</name>
    <name type="synonym">Trachynia distachya</name>
    <dbReference type="NCBI Taxonomy" id="15368"/>
    <lineage>
        <taxon>Eukaryota</taxon>
        <taxon>Viridiplantae</taxon>
        <taxon>Streptophyta</taxon>
        <taxon>Embryophyta</taxon>
        <taxon>Tracheophyta</taxon>
        <taxon>Spermatophyta</taxon>
        <taxon>Magnoliopsida</taxon>
        <taxon>Liliopsida</taxon>
        <taxon>Poales</taxon>
        <taxon>Poaceae</taxon>
        <taxon>BOP clade</taxon>
        <taxon>Pooideae</taxon>
        <taxon>Stipodae</taxon>
        <taxon>Brachypodieae</taxon>
        <taxon>Brachypodium</taxon>
    </lineage>
</organism>
<reference evidence="2" key="3">
    <citation type="submission" date="2018-08" db="UniProtKB">
        <authorList>
            <consortium name="EnsemblPlants"/>
        </authorList>
    </citation>
    <scope>IDENTIFICATION</scope>
    <source>
        <strain evidence="2">cv. Bd21</strain>
    </source>
</reference>
<dbReference type="Gramene" id="PNT65015">
    <property type="protein sequence ID" value="PNT65015"/>
    <property type="gene ID" value="BRADI_4g36131v3"/>
</dbReference>
<evidence type="ECO:0000313" key="2">
    <source>
        <dbReference type="EnsemblPlants" id="PNT65015"/>
    </source>
</evidence>
<dbReference type="InParanoid" id="A0A2K2CSK4"/>
<dbReference type="EMBL" id="CM000883">
    <property type="protein sequence ID" value="PNT65015.1"/>
    <property type="molecule type" value="Genomic_DNA"/>
</dbReference>